<dbReference type="AlphaFoldDB" id="A0AAV9XGW0"/>
<evidence type="ECO:0000313" key="2">
    <source>
        <dbReference type="Proteomes" id="UP001365542"/>
    </source>
</evidence>
<dbReference type="Proteomes" id="UP001365542">
    <property type="component" value="Unassembled WGS sequence"/>
</dbReference>
<gene>
    <name evidence="1" type="ORF">TWF694_008295</name>
</gene>
<organism evidence="1 2">
    <name type="scientific">Orbilia ellipsospora</name>
    <dbReference type="NCBI Taxonomy" id="2528407"/>
    <lineage>
        <taxon>Eukaryota</taxon>
        <taxon>Fungi</taxon>
        <taxon>Dikarya</taxon>
        <taxon>Ascomycota</taxon>
        <taxon>Pezizomycotina</taxon>
        <taxon>Orbiliomycetes</taxon>
        <taxon>Orbiliales</taxon>
        <taxon>Orbiliaceae</taxon>
        <taxon>Orbilia</taxon>
    </lineage>
</organism>
<accession>A0AAV9XGW0</accession>
<dbReference type="EMBL" id="JAVHJO010000004">
    <property type="protein sequence ID" value="KAK6540911.1"/>
    <property type="molecule type" value="Genomic_DNA"/>
</dbReference>
<evidence type="ECO:0000313" key="1">
    <source>
        <dbReference type="EMBL" id="KAK6540911.1"/>
    </source>
</evidence>
<reference evidence="1 2" key="1">
    <citation type="submission" date="2019-10" db="EMBL/GenBank/DDBJ databases">
        <authorList>
            <person name="Palmer J.M."/>
        </authorList>
    </citation>
    <scope>NUCLEOTIDE SEQUENCE [LARGE SCALE GENOMIC DNA]</scope>
    <source>
        <strain evidence="1 2">TWF694</strain>
    </source>
</reference>
<name>A0AAV9XGW0_9PEZI</name>
<keyword evidence="2" id="KW-1185">Reference proteome</keyword>
<proteinExistence type="predicted"/>
<sequence length="411" mass="45614">MQTEDGYAIKSQVQDGGFVIGHNDNTFPLRVPAFVPLDALENLRTGGRTAPPWGQIYRSPNATVNFNVTETNKMPLDASKPIFLTMQAETPIIAKKAFGMLDRYNCSIVNSIDQFTILNRRRNDPADFRSMGKIYPVGSSLMGSTIMVLQYSENRSRLTRNIQSGGYSNNSYNSPGIDNPTILEIALWQSFSIAYMTTMPDKVASRDVENDIPELRGLYPENLDDSNDDGLWPDGKAIGCRCFAGSDLGYADIDGRSASYSNFTLVKRVGVNITDPEYTSFLKRFEIGAISVLVSSNSETLVSRSGITFDRGWYLALWRATGLIRKYTQTVSDFSTYVTSPIQAEDLRETILRIYTTYALELMYDATSGPGDAVAWFNPNITIASKAKVLHRGIVPLRWCLVCLPRGPLGS</sequence>
<comment type="caution">
    <text evidence="1">The sequence shown here is derived from an EMBL/GenBank/DDBJ whole genome shotgun (WGS) entry which is preliminary data.</text>
</comment>
<protein>
    <submittedName>
        <fullName evidence="1">Uncharacterized protein</fullName>
    </submittedName>
</protein>